<dbReference type="AlphaFoldDB" id="S9TV83"/>
<gene>
    <name evidence="2" type="ORF">STCU_08981</name>
</gene>
<dbReference type="EMBL" id="ATMH01008981">
    <property type="protein sequence ID" value="EPY20468.1"/>
    <property type="molecule type" value="Genomic_DNA"/>
</dbReference>
<keyword evidence="3" id="KW-1185">Reference proteome</keyword>
<sequence length="140" mass="15372">MDDDAFSDFERGSDVSSSSYDDANDAEQGVPENYPLPPLPPAHLPESVQGISTGDVYSIIKELRRQVDDPQERESAKGMLQNDTKVLLAVAQVLQEAHLLRRMTSRSGGPPEEELLDQPEAPAPQLPAGYNSWILEAKEV</sequence>
<accession>S9TV83</accession>
<feature type="region of interest" description="Disordered" evidence="1">
    <location>
        <begin position="103"/>
        <end position="129"/>
    </location>
</feature>
<evidence type="ECO:0000313" key="2">
    <source>
        <dbReference type="EMBL" id="EPY20468.1"/>
    </source>
</evidence>
<feature type="compositionally biased region" description="Pro residues" evidence="1">
    <location>
        <begin position="34"/>
        <end position="43"/>
    </location>
</feature>
<reference evidence="2 3" key="1">
    <citation type="journal article" date="2013" name="PLoS ONE">
        <title>Predicting the Proteins of Angomonas deanei, Strigomonas culicis and Their Respective Endosymbionts Reveals New Aspects of the Trypanosomatidae Family.</title>
        <authorList>
            <person name="Motta M.C."/>
            <person name="Martins A.C."/>
            <person name="de Souza S.S."/>
            <person name="Catta-Preta C.M."/>
            <person name="Silva R."/>
            <person name="Klein C.C."/>
            <person name="de Almeida L.G."/>
            <person name="de Lima Cunha O."/>
            <person name="Ciapina L.P."/>
            <person name="Brocchi M."/>
            <person name="Colabardini A.C."/>
            <person name="de Araujo Lima B."/>
            <person name="Machado C.R."/>
            <person name="de Almeida Soares C.M."/>
            <person name="Probst C.M."/>
            <person name="de Menezes C.B."/>
            <person name="Thompson C.E."/>
            <person name="Bartholomeu D.C."/>
            <person name="Gradia D.F."/>
            <person name="Pavoni D.P."/>
            <person name="Grisard E.C."/>
            <person name="Fantinatti-Garboggini F."/>
            <person name="Marchini F.K."/>
            <person name="Rodrigues-Luiz G.F."/>
            <person name="Wagner G."/>
            <person name="Goldman G.H."/>
            <person name="Fietto J.L."/>
            <person name="Elias M.C."/>
            <person name="Goldman M.H."/>
            <person name="Sagot M.F."/>
            <person name="Pereira M."/>
            <person name="Stoco P.H."/>
            <person name="de Mendonca-Neto R.P."/>
            <person name="Teixeira S.M."/>
            <person name="Maciel T.E."/>
            <person name="de Oliveira Mendes T.A."/>
            <person name="Urmenyi T.P."/>
            <person name="de Souza W."/>
            <person name="Schenkman S."/>
            <person name="de Vasconcelos A.T."/>
        </authorList>
    </citation>
    <scope>NUCLEOTIDE SEQUENCE [LARGE SCALE GENOMIC DNA]</scope>
</reference>
<protein>
    <submittedName>
        <fullName evidence="2">Uncharacterized protein</fullName>
    </submittedName>
</protein>
<evidence type="ECO:0000313" key="3">
    <source>
        <dbReference type="Proteomes" id="UP000015354"/>
    </source>
</evidence>
<name>S9TV83_9TRYP</name>
<evidence type="ECO:0000256" key="1">
    <source>
        <dbReference type="SAM" id="MobiDB-lite"/>
    </source>
</evidence>
<dbReference type="Proteomes" id="UP000015354">
    <property type="component" value="Unassembled WGS sequence"/>
</dbReference>
<organism evidence="2 3">
    <name type="scientific">Strigomonas culicis</name>
    <dbReference type="NCBI Taxonomy" id="28005"/>
    <lineage>
        <taxon>Eukaryota</taxon>
        <taxon>Discoba</taxon>
        <taxon>Euglenozoa</taxon>
        <taxon>Kinetoplastea</taxon>
        <taxon>Metakinetoplastina</taxon>
        <taxon>Trypanosomatida</taxon>
        <taxon>Trypanosomatidae</taxon>
        <taxon>Strigomonadinae</taxon>
        <taxon>Strigomonas</taxon>
    </lineage>
</organism>
<feature type="region of interest" description="Disordered" evidence="1">
    <location>
        <begin position="1"/>
        <end position="50"/>
    </location>
</feature>
<dbReference type="OrthoDB" id="273328at2759"/>
<proteinExistence type="predicted"/>
<comment type="caution">
    <text evidence="2">The sequence shown here is derived from an EMBL/GenBank/DDBJ whole genome shotgun (WGS) entry which is preliminary data.</text>
</comment>